<keyword evidence="4" id="KW-0067">ATP-binding</keyword>
<dbReference type="RefSeq" id="WP_101589366.1">
    <property type="nucleotide sequence ID" value="NZ_FXZM01000009.1"/>
</dbReference>
<feature type="compositionally biased region" description="Low complexity" evidence="5">
    <location>
        <begin position="1102"/>
        <end position="1114"/>
    </location>
</feature>
<dbReference type="PROSITE" id="PS51192">
    <property type="entry name" value="HELICASE_ATP_BIND_1"/>
    <property type="match status" value="1"/>
</dbReference>
<dbReference type="Pfam" id="PF21010">
    <property type="entry name" value="HA2_C"/>
    <property type="match status" value="1"/>
</dbReference>
<feature type="compositionally biased region" description="Acidic residues" evidence="5">
    <location>
        <begin position="272"/>
        <end position="285"/>
    </location>
</feature>
<dbReference type="OrthoDB" id="9805617at2"/>
<sequence length="1443" mass="156702">MRDDIPEKPDASRDTPVPARSGARQSAEGGRTRGRGRPRRKRSGDRRRPEGGSRREQHEARRERQRAARARRAPLLEYPAELPVVEHREEIAEAIRDHQVVVIAGETGSGKTTQIPKICLELGLGVTGMIGHTQPRRIAARSVAARLADEMGEDLGDTVGYQVRFTSQVADHTRVKVMTDGILLSELRHDRLLRDYEVLIIDEAHERSLNIDFIIGLLTRLLKERPDLKVIITSATINPEAFSEHFDGAPIISVSGRTYPVEVRYRPLDPATDTDTDFDADDDEERSLTRGGAAARTPKDQVEGIIDAFDELTAEAPGDILVFLSGEREIRDAADALTDHVQRATRKGPRSRGADWEIVPLYARLSSQEQQRVFRPHGRPRVVLATNVAETSLTVPGIRYVIDTGVARISRYSNRTKVQRLPIENISQASANQRKGRSGRTSDGICIRLFSEADFEARPEFTDPEILRTNLASVILQMVTLGFVRTEKDVTDFPFLTPPDPRAVRDGRALLAELGGLRVAQDGALTVTETGRKIAALPIDPRLARMLIAGAQNGCGAEVAVIVAALSTQDPRERPAEQRGEADALHARFTHTRSDFLSFLALWNYVREQSQTLSSSKFRRTIRGEFLNYVRIREWQDLVGQLQSIAGSAGLQWGEVTWKTDADGDEEQGTAATGQRTRGGSRGAAAGSGPFDAQAVAIHTSLLTGLLSMIGQKLPDGREYQGARGSRFQIFPGSGLFKKGPDFVMSAELVETSRLWARTVAWADPDWILDVAGDLVKRTHAEPRWSAKSGHAVADEKATLYGVTLYASRPVSYARIDPVVARELFIRHALVEGDWRESHEFLTTNARTLAEADELASRTRDRRVLAGDDDLYAFYDARVPDDVHTASDFTGWWRRKRREDPTHLDVPLETLLAEDAADRTADLARDYPTHWVLPARDDTEEDARAELRYSFEPGTEGDGVTAEIQLNDLDRADPHAFSWHVPGLRIDFVAALIRSLPKAKRTYFVPAPDVAREILAHVRAAGEEGSGSLPEVLAAELTARGGGGRLEDRNPITVVPAEFDWSRVPAHLRLRFRLQRGRRVLAEGFDLAALQADQRKREAAKAGKALARESAAAGGRSGGRSGRGPAEVAAGSAGQGTPDAGASASSRGAARSMRAAREPVPTREQLVDRVRDGASAVLAYAKEHLSTQEKLVLAGHQTSSDALLEAVLRVAVRGEVAATGIGADGTYAHPVGANGPARASASAGGSETVPDPEALVRSAQGGLTTRLEQLVPALIAALTGMTTLDKKVSKASSLVILANLADVKDWRDAMGTASAIAGLSEAALLRLPRWVEAANVRVDAMVDQPPRDRQLMDRVLGSEAGVSKKLQVVWPVVAGLGRAARLGAVVDAGAAASGPGRPAGGPGEGWHAILFQQEELRLSLFAPALGAMGKVSEQRIAKALTGM</sequence>
<dbReference type="SMART" id="SM00847">
    <property type="entry name" value="HA2"/>
    <property type="match status" value="1"/>
</dbReference>
<dbReference type="InterPro" id="IPR001650">
    <property type="entry name" value="Helicase_C-like"/>
</dbReference>
<dbReference type="PANTHER" id="PTHR18934:SF99">
    <property type="entry name" value="ATP-DEPENDENT RNA HELICASE DHX37-RELATED"/>
    <property type="match status" value="1"/>
</dbReference>
<keyword evidence="1" id="KW-0547">Nucleotide-binding</keyword>
<dbReference type="CDD" id="cd18791">
    <property type="entry name" value="SF2_C_RHA"/>
    <property type="match status" value="1"/>
</dbReference>
<dbReference type="GO" id="GO:0003723">
    <property type="term" value="F:RNA binding"/>
    <property type="evidence" value="ECO:0007669"/>
    <property type="project" value="TreeGrafter"/>
</dbReference>
<gene>
    <name evidence="8" type="ORF">BJEO58_02031</name>
</gene>
<evidence type="ECO:0000259" key="6">
    <source>
        <dbReference type="PROSITE" id="PS51192"/>
    </source>
</evidence>
<evidence type="ECO:0000256" key="2">
    <source>
        <dbReference type="ARBA" id="ARBA00022801"/>
    </source>
</evidence>
<protein>
    <submittedName>
        <fullName evidence="8">ATP-dependent helicase HrpA</fullName>
        <ecNumber evidence="8">3.6.4.13</ecNumber>
    </submittedName>
</protein>
<dbReference type="InterPro" id="IPR011709">
    <property type="entry name" value="DEAD-box_helicase_OB_fold"/>
</dbReference>
<dbReference type="GO" id="GO:0003724">
    <property type="term" value="F:RNA helicase activity"/>
    <property type="evidence" value="ECO:0007669"/>
    <property type="project" value="UniProtKB-EC"/>
</dbReference>
<keyword evidence="9" id="KW-1185">Reference proteome</keyword>
<dbReference type="Gene3D" id="3.40.50.300">
    <property type="entry name" value="P-loop containing nucleotide triphosphate hydrolases"/>
    <property type="match status" value="2"/>
</dbReference>
<dbReference type="Proteomes" id="UP000234462">
    <property type="component" value="Unassembled WGS sequence"/>
</dbReference>
<keyword evidence="2 8" id="KW-0378">Hydrolase</keyword>
<feature type="compositionally biased region" description="Basic and acidic residues" evidence="5">
    <location>
        <begin position="46"/>
        <end position="66"/>
    </location>
</feature>
<dbReference type="InterPro" id="IPR011545">
    <property type="entry name" value="DEAD/DEAH_box_helicase_dom"/>
</dbReference>
<dbReference type="Pfam" id="PF00271">
    <property type="entry name" value="Helicase_C"/>
    <property type="match status" value="1"/>
</dbReference>
<dbReference type="PANTHER" id="PTHR18934">
    <property type="entry name" value="ATP-DEPENDENT RNA HELICASE"/>
    <property type="match status" value="1"/>
</dbReference>
<feature type="region of interest" description="Disordered" evidence="5">
    <location>
        <begin position="1101"/>
        <end position="1164"/>
    </location>
</feature>
<dbReference type="InterPro" id="IPR010222">
    <property type="entry name" value="RNA_helicase_HrpA"/>
</dbReference>
<feature type="compositionally biased region" description="Low complexity" evidence="5">
    <location>
        <begin position="669"/>
        <end position="687"/>
    </location>
</feature>
<dbReference type="InterPro" id="IPR007502">
    <property type="entry name" value="Helicase-assoc_dom"/>
</dbReference>
<dbReference type="SMART" id="SM00487">
    <property type="entry name" value="DEXDc"/>
    <property type="match status" value="1"/>
</dbReference>
<dbReference type="Pfam" id="PF00270">
    <property type="entry name" value="DEAD"/>
    <property type="match status" value="1"/>
</dbReference>
<feature type="domain" description="Helicase ATP-binding" evidence="6">
    <location>
        <begin position="92"/>
        <end position="255"/>
    </location>
</feature>
<dbReference type="SMART" id="SM00382">
    <property type="entry name" value="AAA"/>
    <property type="match status" value="1"/>
</dbReference>
<keyword evidence="3 8" id="KW-0347">Helicase</keyword>
<dbReference type="InterPro" id="IPR027417">
    <property type="entry name" value="P-loop_NTPase"/>
</dbReference>
<dbReference type="InterPro" id="IPR014001">
    <property type="entry name" value="Helicase_ATP-bd"/>
</dbReference>
<feature type="region of interest" description="Disordered" evidence="5">
    <location>
        <begin position="267"/>
        <end position="298"/>
    </location>
</feature>
<feature type="region of interest" description="Disordered" evidence="5">
    <location>
        <begin position="1"/>
        <end position="72"/>
    </location>
</feature>
<feature type="compositionally biased region" description="Basic and acidic residues" evidence="5">
    <location>
        <begin position="1"/>
        <end position="13"/>
    </location>
</feature>
<proteinExistence type="predicted"/>
<feature type="compositionally biased region" description="Basic and acidic residues" evidence="5">
    <location>
        <begin position="1155"/>
        <end position="1164"/>
    </location>
</feature>
<evidence type="ECO:0000256" key="3">
    <source>
        <dbReference type="ARBA" id="ARBA00022806"/>
    </source>
</evidence>
<dbReference type="Pfam" id="PF11898">
    <property type="entry name" value="DUF3418"/>
    <property type="match status" value="1"/>
</dbReference>
<dbReference type="SMART" id="SM00490">
    <property type="entry name" value="HELICc"/>
    <property type="match status" value="1"/>
</dbReference>
<feature type="compositionally biased region" description="Basic residues" evidence="5">
    <location>
        <begin position="32"/>
        <end position="45"/>
    </location>
</feature>
<accession>A0A2H1L699</accession>
<dbReference type="EC" id="3.6.4.13" evidence="8"/>
<dbReference type="Pfam" id="PF07717">
    <property type="entry name" value="OB_NTP_bind"/>
    <property type="match status" value="1"/>
</dbReference>
<dbReference type="FunFam" id="1.20.120.1080:FF:000005">
    <property type="entry name" value="ATP-dependent helicase HrpA"/>
    <property type="match status" value="1"/>
</dbReference>
<feature type="domain" description="Helicase C-terminal" evidence="7">
    <location>
        <begin position="304"/>
        <end position="482"/>
    </location>
</feature>
<evidence type="ECO:0000259" key="7">
    <source>
        <dbReference type="PROSITE" id="PS51194"/>
    </source>
</evidence>
<dbReference type="NCBIfam" id="TIGR01967">
    <property type="entry name" value="DEAH_box_HrpA"/>
    <property type="match status" value="1"/>
</dbReference>
<evidence type="ECO:0000313" key="9">
    <source>
        <dbReference type="Proteomes" id="UP000234462"/>
    </source>
</evidence>
<dbReference type="SUPFAM" id="SSF52540">
    <property type="entry name" value="P-loop containing nucleoside triphosphate hydrolases"/>
    <property type="match status" value="1"/>
</dbReference>
<dbReference type="GO" id="GO:0005524">
    <property type="term" value="F:ATP binding"/>
    <property type="evidence" value="ECO:0007669"/>
    <property type="project" value="UniProtKB-KW"/>
</dbReference>
<dbReference type="FunFam" id="3.40.50.300:FF:001922">
    <property type="entry name" value="DEAH (Asp-Glu-Ala-His) box polypeptide 29"/>
    <property type="match status" value="1"/>
</dbReference>
<dbReference type="InterPro" id="IPR024590">
    <property type="entry name" value="HrpA_C"/>
</dbReference>
<dbReference type="Gene3D" id="1.20.120.1080">
    <property type="match status" value="1"/>
</dbReference>
<evidence type="ECO:0000256" key="1">
    <source>
        <dbReference type="ARBA" id="ARBA00022741"/>
    </source>
</evidence>
<evidence type="ECO:0000313" key="8">
    <source>
        <dbReference type="EMBL" id="SMY12437.1"/>
    </source>
</evidence>
<feature type="compositionally biased region" description="Low complexity" evidence="5">
    <location>
        <begin position="1140"/>
        <end position="1153"/>
    </location>
</feature>
<name>A0A2H1L699_9MICO</name>
<feature type="region of interest" description="Disordered" evidence="5">
    <location>
        <begin position="661"/>
        <end position="687"/>
    </location>
</feature>
<evidence type="ECO:0000256" key="5">
    <source>
        <dbReference type="SAM" id="MobiDB-lite"/>
    </source>
</evidence>
<evidence type="ECO:0000256" key="4">
    <source>
        <dbReference type="ARBA" id="ARBA00022840"/>
    </source>
</evidence>
<dbReference type="InterPro" id="IPR003593">
    <property type="entry name" value="AAA+_ATPase"/>
</dbReference>
<reference evidence="9" key="1">
    <citation type="submission" date="2017-03" db="EMBL/GenBank/DDBJ databases">
        <authorList>
            <person name="Monnet C."/>
        </authorList>
    </citation>
    <scope>NUCLEOTIDE SEQUENCE [LARGE SCALE GENOMIC DNA]</scope>
    <source>
        <strain evidence="9">SJ5-8</strain>
    </source>
</reference>
<dbReference type="GO" id="GO:0016787">
    <property type="term" value="F:hydrolase activity"/>
    <property type="evidence" value="ECO:0007669"/>
    <property type="project" value="UniProtKB-KW"/>
</dbReference>
<dbReference type="PROSITE" id="PS51194">
    <property type="entry name" value="HELICASE_CTER"/>
    <property type="match status" value="1"/>
</dbReference>
<organism evidence="8 9">
    <name type="scientific">Brevibacterium jeotgali</name>
    <dbReference type="NCBI Taxonomy" id="1262550"/>
    <lineage>
        <taxon>Bacteria</taxon>
        <taxon>Bacillati</taxon>
        <taxon>Actinomycetota</taxon>
        <taxon>Actinomycetes</taxon>
        <taxon>Micrococcales</taxon>
        <taxon>Brevibacteriaceae</taxon>
        <taxon>Brevibacterium</taxon>
    </lineage>
</organism>
<dbReference type="EMBL" id="FXZM01000009">
    <property type="protein sequence ID" value="SMY12437.1"/>
    <property type="molecule type" value="Genomic_DNA"/>
</dbReference>